<feature type="compositionally biased region" description="Acidic residues" evidence="1">
    <location>
        <begin position="63"/>
        <end position="74"/>
    </location>
</feature>
<gene>
    <name evidence="2" type="ORF">MYCIT1_LOCUS11929</name>
</gene>
<feature type="compositionally biased region" description="Pro residues" evidence="1">
    <location>
        <begin position="10"/>
        <end position="24"/>
    </location>
</feature>
<dbReference type="AlphaFoldDB" id="A0AAD2H3R3"/>
<feature type="compositionally biased region" description="Polar residues" evidence="1">
    <location>
        <begin position="539"/>
        <end position="553"/>
    </location>
</feature>
<evidence type="ECO:0000313" key="3">
    <source>
        <dbReference type="Proteomes" id="UP001295794"/>
    </source>
</evidence>
<feature type="region of interest" description="Disordered" evidence="1">
    <location>
        <begin position="307"/>
        <end position="713"/>
    </location>
</feature>
<comment type="caution">
    <text evidence="2">The sequence shown here is derived from an EMBL/GenBank/DDBJ whole genome shotgun (WGS) entry which is preliminary data.</text>
</comment>
<sequence>MDPDFKFPARPIPRAIPRPPPSKPVEPESRQSNALRASVLDVALELGFGTNGTISNWMFNNAVDEEVEEEPEDDVAPKESSSPGFDDYITYSTPPTSTESGFDAVQTRGEVSPTAQQQPQVHFPPLQIPPTSTPKKKLRKPRPDGYESDGGYMSDGGKKARARTKSKPTDPGVAFPFGEPTEPVPAPKEEQRRWRKKSSNKKEKDTGAETDVEESGKKVKSPPKSKKSKKVSGDAGYETDDGYISASGKKAKRKFFSLRRKAESPTEETVVEYIPPVPELAHFPLPIASRFATSSVDLPSASASTIRAETPIAPPTRPFASSAASSSVSLISSSNSGHSPLTPDDTFGLRALHPGIPNPFSDAESLYGGHHPDKSVASTISPFPSASTQGPLSAQGMSSPLSGRPILRPIHTASPLHLMTDGAGPAPSRSASPMGSPFVMLTPINTNLPASPRPRDRPLSPSPSEIIPSSDYIVPSRSTSPLPSPNVLAYYDVPPPSPPPTGPLPRIPRGAPPSAHRDPALGVARLRSMSQDRTRARSRSPNPGNNLAASSPDQARPVSPGGLPLGPGVQRGRASPFPTQPLPRQKVDLANRSRADVYRDLYDKRRDADEDDDDDEVGIRVEQWDSDEETGGHDAIFGVMDRFRDTHESPSPSPGSALERKDSGALRPGIGKPSQRIRFAPPPMAPPEEDDDQASRYPDDESNAGGYNRDTVYSSYSRASFMDTDRSQSVRGKLIEHVGLMYEDNGRERSQAIPPVPKLPPDLVAGGNRF</sequence>
<keyword evidence="3" id="KW-1185">Reference proteome</keyword>
<feature type="compositionally biased region" description="Polar residues" evidence="1">
    <location>
        <begin position="90"/>
        <end position="100"/>
    </location>
</feature>
<feature type="region of interest" description="Disordered" evidence="1">
    <location>
        <begin position="746"/>
        <end position="770"/>
    </location>
</feature>
<feature type="compositionally biased region" description="Low complexity" evidence="1">
    <location>
        <begin position="557"/>
        <end position="568"/>
    </location>
</feature>
<name>A0AAD2H3R3_9AGAR</name>
<feature type="region of interest" description="Disordered" evidence="1">
    <location>
        <begin position="1"/>
        <end position="33"/>
    </location>
</feature>
<dbReference type="Proteomes" id="UP001295794">
    <property type="component" value="Unassembled WGS sequence"/>
</dbReference>
<feature type="region of interest" description="Disordered" evidence="1">
    <location>
        <begin position="61"/>
        <end position="244"/>
    </location>
</feature>
<feature type="compositionally biased region" description="Low complexity" evidence="1">
    <location>
        <begin position="318"/>
        <end position="340"/>
    </location>
</feature>
<evidence type="ECO:0000313" key="2">
    <source>
        <dbReference type="EMBL" id="CAK5268641.1"/>
    </source>
</evidence>
<feature type="compositionally biased region" description="Pro residues" evidence="1">
    <location>
        <begin position="493"/>
        <end position="506"/>
    </location>
</feature>
<feature type="compositionally biased region" description="Basic residues" evidence="1">
    <location>
        <begin position="218"/>
        <end position="230"/>
    </location>
</feature>
<accession>A0AAD2H3R3</accession>
<dbReference type="EMBL" id="CAVNYO010000138">
    <property type="protein sequence ID" value="CAK5268641.1"/>
    <property type="molecule type" value="Genomic_DNA"/>
</dbReference>
<protein>
    <submittedName>
        <fullName evidence="2">Uncharacterized protein</fullName>
    </submittedName>
</protein>
<feature type="compositionally biased region" description="Polar residues" evidence="1">
    <location>
        <begin position="376"/>
        <end position="401"/>
    </location>
</feature>
<organism evidence="2 3">
    <name type="scientific">Mycena citricolor</name>
    <dbReference type="NCBI Taxonomy" id="2018698"/>
    <lineage>
        <taxon>Eukaryota</taxon>
        <taxon>Fungi</taxon>
        <taxon>Dikarya</taxon>
        <taxon>Basidiomycota</taxon>
        <taxon>Agaricomycotina</taxon>
        <taxon>Agaricomycetes</taxon>
        <taxon>Agaricomycetidae</taxon>
        <taxon>Agaricales</taxon>
        <taxon>Marasmiineae</taxon>
        <taxon>Mycenaceae</taxon>
        <taxon>Mycena</taxon>
    </lineage>
</organism>
<evidence type="ECO:0000256" key="1">
    <source>
        <dbReference type="SAM" id="MobiDB-lite"/>
    </source>
</evidence>
<proteinExistence type="predicted"/>
<feature type="compositionally biased region" description="Basic and acidic residues" evidence="1">
    <location>
        <begin position="585"/>
        <end position="608"/>
    </location>
</feature>
<reference evidence="2" key="1">
    <citation type="submission" date="2023-11" db="EMBL/GenBank/DDBJ databases">
        <authorList>
            <person name="De Vega J J."/>
            <person name="De Vega J J."/>
        </authorList>
    </citation>
    <scope>NUCLEOTIDE SEQUENCE</scope>
</reference>